<reference evidence="2" key="1">
    <citation type="journal article" date="2019" name="Int. J. Syst. Evol. Microbiol.">
        <title>The Global Catalogue of Microorganisms (GCM) 10K type strain sequencing project: providing services to taxonomists for standard genome sequencing and annotation.</title>
        <authorList>
            <consortium name="The Broad Institute Genomics Platform"/>
            <consortium name="The Broad Institute Genome Sequencing Center for Infectious Disease"/>
            <person name="Wu L."/>
            <person name="Ma J."/>
        </authorList>
    </citation>
    <scope>NUCLEOTIDE SEQUENCE [LARGE SCALE GENOMIC DNA]</scope>
    <source>
        <strain evidence="2">CGMCC 4.7237</strain>
    </source>
</reference>
<sequence length="203" mass="22074">MPEFADLPEILLRSDLASLVGRDPRGVELMAARGLAAAPTHRHQGRAVWQEPAATDWFRSLHEHAVIVSAGALALSEIKAYGVYLCPLTSGHVGLARPETLVTYEKGGSGQVFEVTAVETVNQAVPGTRDTALRTWNIVRDDAPLGTSGQPWTVFHLTRIGGIGTITPSIQQGRYLRLEDVQEALTTDRLTVRTLDEAFPARK</sequence>
<keyword evidence="2" id="KW-1185">Reference proteome</keyword>
<gene>
    <name evidence="1" type="ORF">ACFO3J_02165</name>
</gene>
<dbReference type="EMBL" id="JBHSBB010000003">
    <property type="protein sequence ID" value="MFC4030271.1"/>
    <property type="molecule type" value="Genomic_DNA"/>
</dbReference>
<dbReference type="RefSeq" id="WP_386425456.1">
    <property type="nucleotide sequence ID" value="NZ_JBHSBB010000003.1"/>
</dbReference>
<name>A0ABV8HJ24_9ACTN</name>
<evidence type="ECO:0000313" key="2">
    <source>
        <dbReference type="Proteomes" id="UP001595765"/>
    </source>
</evidence>
<proteinExistence type="predicted"/>
<evidence type="ECO:0000313" key="1">
    <source>
        <dbReference type="EMBL" id="MFC4030271.1"/>
    </source>
</evidence>
<comment type="caution">
    <text evidence="1">The sequence shown here is derived from an EMBL/GenBank/DDBJ whole genome shotgun (WGS) entry which is preliminary data.</text>
</comment>
<dbReference type="Proteomes" id="UP001595765">
    <property type="component" value="Unassembled WGS sequence"/>
</dbReference>
<organism evidence="1 2">
    <name type="scientific">Streptomyces polygonati</name>
    <dbReference type="NCBI Taxonomy" id="1617087"/>
    <lineage>
        <taxon>Bacteria</taxon>
        <taxon>Bacillati</taxon>
        <taxon>Actinomycetota</taxon>
        <taxon>Actinomycetes</taxon>
        <taxon>Kitasatosporales</taxon>
        <taxon>Streptomycetaceae</taxon>
        <taxon>Streptomyces</taxon>
    </lineage>
</organism>
<protein>
    <submittedName>
        <fullName evidence="1">Uncharacterized protein</fullName>
    </submittedName>
</protein>
<accession>A0ABV8HJ24</accession>